<accession>A0AAV1TFI4</accession>
<evidence type="ECO:0000313" key="2">
    <source>
        <dbReference type="Proteomes" id="UP001162060"/>
    </source>
</evidence>
<organism evidence="1 2">
    <name type="scientific">Peronospora matthiolae</name>
    <dbReference type="NCBI Taxonomy" id="2874970"/>
    <lineage>
        <taxon>Eukaryota</taxon>
        <taxon>Sar</taxon>
        <taxon>Stramenopiles</taxon>
        <taxon>Oomycota</taxon>
        <taxon>Peronosporomycetes</taxon>
        <taxon>Peronosporales</taxon>
        <taxon>Peronosporaceae</taxon>
        <taxon>Peronospora</taxon>
    </lineage>
</organism>
<dbReference type="AlphaFoldDB" id="A0AAV1TFI4"/>
<protein>
    <submittedName>
        <fullName evidence="1">Uncharacterized protein</fullName>
    </submittedName>
</protein>
<dbReference type="EMBL" id="CAKLBY020000044">
    <property type="protein sequence ID" value="CAK7916378.1"/>
    <property type="molecule type" value="Genomic_DNA"/>
</dbReference>
<evidence type="ECO:0000313" key="1">
    <source>
        <dbReference type="EMBL" id="CAK7916378.1"/>
    </source>
</evidence>
<reference evidence="1" key="1">
    <citation type="submission" date="2024-01" db="EMBL/GenBank/DDBJ databases">
        <authorList>
            <person name="Webb A."/>
        </authorList>
    </citation>
    <scope>NUCLEOTIDE SEQUENCE</scope>
    <source>
        <strain evidence="1">Pm1</strain>
    </source>
</reference>
<comment type="caution">
    <text evidence="1">The sequence shown here is derived from an EMBL/GenBank/DDBJ whole genome shotgun (WGS) entry which is preliminary data.</text>
</comment>
<sequence length="84" mass="9332">MRHLQARMGVNSVFVPLSYTSESDTLVFSSRSDAFKVDVTWRFVTNAEDITVESRSCSLESDRDIPNITALTSVIAITNTLFVA</sequence>
<proteinExistence type="predicted"/>
<name>A0AAV1TFI4_9STRA</name>
<dbReference type="Proteomes" id="UP001162060">
    <property type="component" value="Unassembled WGS sequence"/>
</dbReference>
<gene>
    <name evidence="1" type="ORF">PM001_LOCUS5387</name>
</gene>